<dbReference type="SUPFAM" id="SSF53597">
    <property type="entry name" value="Dihydrofolate reductase-like"/>
    <property type="match status" value="1"/>
</dbReference>
<dbReference type="RefSeq" id="WP_108342677.1">
    <property type="nucleotide sequence ID" value="NZ_PYXZ01000001.1"/>
</dbReference>
<evidence type="ECO:0000313" key="2">
    <source>
        <dbReference type="EMBL" id="PUA82490.1"/>
    </source>
</evidence>
<dbReference type="PANTHER" id="PTHR38011:SF11">
    <property type="entry name" value="2,5-DIAMINO-6-RIBOSYLAMINO-4(3H)-PYRIMIDINONE 5'-PHOSPHATE REDUCTASE"/>
    <property type="match status" value="1"/>
</dbReference>
<accession>A0A2R7Z1K4</accession>
<dbReference type="Pfam" id="PF01872">
    <property type="entry name" value="RibD_C"/>
    <property type="match status" value="1"/>
</dbReference>
<gene>
    <name evidence="2" type="ORF">C7S10_01725</name>
</gene>
<dbReference type="EMBL" id="PYXZ01000001">
    <property type="protein sequence ID" value="PUA82490.1"/>
    <property type="molecule type" value="Genomic_DNA"/>
</dbReference>
<dbReference type="PANTHER" id="PTHR38011">
    <property type="entry name" value="DIHYDROFOLATE REDUCTASE FAMILY PROTEIN (AFU_ORTHOLOGUE AFUA_8G06820)"/>
    <property type="match status" value="1"/>
</dbReference>
<dbReference type="OrthoDB" id="3427770at2"/>
<dbReference type="InterPro" id="IPR050765">
    <property type="entry name" value="Riboflavin_Biosynth_HTPR"/>
</dbReference>
<sequence>MTTIYYTGCSLDGFIATPDHSLDWLTSRDIDEDGPMHYKGFREQIGACVMGATTWQWILDHDDDPWGDLPTYVLTHRDFEAVKAVTFTSDPVQDVHAAALERAAGKDVWLVGGGELVGQFHDAGLLDEVWVQYAPVTLGAGTPVLPRHVELRLEDVARNRDFVCARHTVVR</sequence>
<dbReference type="GO" id="GO:0009231">
    <property type="term" value="P:riboflavin biosynthetic process"/>
    <property type="evidence" value="ECO:0007669"/>
    <property type="project" value="InterPro"/>
</dbReference>
<dbReference type="Gene3D" id="3.40.430.10">
    <property type="entry name" value="Dihydrofolate Reductase, subunit A"/>
    <property type="match status" value="1"/>
</dbReference>
<name>A0A2R7Z1K4_9ACTN</name>
<dbReference type="InterPro" id="IPR024072">
    <property type="entry name" value="DHFR-like_dom_sf"/>
</dbReference>
<proteinExistence type="predicted"/>
<evidence type="ECO:0000313" key="3">
    <source>
        <dbReference type="Proteomes" id="UP000244867"/>
    </source>
</evidence>
<keyword evidence="3" id="KW-1185">Reference proteome</keyword>
<evidence type="ECO:0000259" key="1">
    <source>
        <dbReference type="Pfam" id="PF01872"/>
    </source>
</evidence>
<reference evidence="2 3" key="1">
    <citation type="submission" date="2018-03" db="EMBL/GenBank/DDBJ databases">
        <authorList>
            <person name="Keele B.F."/>
        </authorList>
    </citation>
    <scope>NUCLEOTIDE SEQUENCE [LARGE SCALE GENOMIC DNA]</scope>
    <source>
        <strain evidence="2 3">IB-3</strain>
    </source>
</reference>
<dbReference type="InterPro" id="IPR002734">
    <property type="entry name" value="RibDG_C"/>
</dbReference>
<dbReference type="GO" id="GO:0008703">
    <property type="term" value="F:5-amino-6-(5-phosphoribosylamino)uracil reductase activity"/>
    <property type="evidence" value="ECO:0007669"/>
    <property type="project" value="InterPro"/>
</dbReference>
<organism evidence="2 3">
    <name type="scientific">Nocardioides currus</name>
    <dbReference type="NCBI Taxonomy" id="2133958"/>
    <lineage>
        <taxon>Bacteria</taxon>
        <taxon>Bacillati</taxon>
        <taxon>Actinomycetota</taxon>
        <taxon>Actinomycetes</taxon>
        <taxon>Propionibacteriales</taxon>
        <taxon>Nocardioidaceae</taxon>
        <taxon>Nocardioides</taxon>
    </lineage>
</organism>
<dbReference type="AlphaFoldDB" id="A0A2R7Z1K4"/>
<feature type="domain" description="Bacterial bifunctional deaminase-reductase C-terminal" evidence="1">
    <location>
        <begin position="6"/>
        <end position="148"/>
    </location>
</feature>
<comment type="caution">
    <text evidence="2">The sequence shown here is derived from an EMBL/GenBank/DDBJ whole genome shotgun (WGS) entry which is preliminary data.</text>
</comment>
<dbReference type="Proteomes" id="UP000244867">
    <property type="component" value="Unassembled WGS sequence"/>
</dbReference>
<protein>
    <submittedName>
        <fullName evidence="2">Deaminase</fullName>
    </submittedName>
</protein>